<feature type="compositionally biased region" description="Pro residues" evidence="1">
    <location>
        <begin position="527"/>
        <end position="538"/>
    </location>
</feature>
<dbReference type="AlphaFoldDB" id="A0A1J5PXD5"/>
<evidence type="ECO:0000313" key="2">
    <source>
        <dbReference type="EMBL" id="OIQ72479.1"/>
    </source>
</evidence>
<sequence length="538" mass="61225">MQEKHRHEHDADAEQRHEGRHHDLLRAVQDRRADVLALLQVPVDVLDRHRGFVDENTNRERQAAERHDVEGFAEGRQHDDGAEHGERNRRCDDDGRTPASQEQKNHHAREQGRDHTFAHHAGDGGGDEQPLVADKTHLQRLWKRVLEVDDLLLDAGDDVERRNVTRLQHHHQNGTIAVDMDDVGLRRIAVAHGRDVPDIDRGAIDDLDRETAEFVDLQRRIVDLNDIFEATDLRGACRLDQVLRRKRVGDVLTRESQRLQRRRIDVDLDLTLLAAIGIRDRRAGHGDQRRAQLIDGDIGKHLFGEAFTGQRELDDRNRRGAVIEDQRRRRPGGHLLDDRLRNRGDLGVGGADIGVGLKEDLDDADAVIGIRGDVLDIVDGRRQDSLVLGNDAARHLIRRQARILPDHPDHRDSNVRKDIGRRAHRGERANDQEKQREHDECVWPAQGDTDQCSHKAGIPGSISRIRGLSALVYPNCNKMANVGRLIRLHFSDTAMRYVPQFPLIRQTAQIRDVECPLDRQTPYACPGEPPRLRPPLPS</sequence>
<feature type="compositionally biased region" description="Basic and acidic residues" evidence="1">
    <location>
        <begin position="103"/>
        <end position="122"/>
    </location>
</feature>
<feature type="region of interest" description="Disordered" evidence="1">
    <location>
        <begin position="400"/>
        <end position="438"/>
    </location>
</feature>
<feature type="region of interest" description="Disordered" evidence="1">
    <location>
        <begin position="1"/>
        <end position="21"/>
    </location>
</feature>
<comment type="caution">
    <text evidence="2">The sequence shown here is derived from an EMBL/GenBank/DDBJ whole genome shotgun (WGS) entry which is preliminary data.</text>
</comment>
<feature type="compositionally biased region" description="Basic and acidic residues" evidence="1">
    <location>
        <begin position="56"/>
        <end position="96"/>
    </location>
</feature>
<gene>
    <name evidence="2" type="ORF">GALL_458950</name>
</gene>
<accession>A0A1J5PXD5</accession>
<dbReference type="EMBL" id="MLJW01003253">
    <property type="protein sequence ID" value="OIQ72479.1"/>
    <property type="molecule type" value="Genomic_DNA"/>
</dbReference>
<feature type="region of interest" description="Disordered" evidence="1">
    <location>
        <begin position="519"/>
        <end position="538"/>
    </location>
</feature>
<reference evidence="2" key="1">
    <citation type="submission" date="2016-10" db="EMBL/GenBank/DDBJ databases">
        <title>Sequence of Gallionella enrichment culture.</title>
        <authorList>
            <person name="Poehlein A."/>
            <person name="Muehling M."/>
            <person name="Daniel R."/>
        </authorList>
    </citation>
    <scope>NUCLEOTIDE SEQUENCE</scope>
</reference>
<feature type="region of interest" description="Disordered" evidence="1">
    <location>
        <begin position="56"/>
        <end position="131"/>
    </location>
</feature>
<evidence type="ECO:0000256" key="1">
    <source>
        <dbReference type="SAM" id="MobiDB-lite"/>
    </source>
</evidence>
<proteinExistence type="predicted"/>
<feature type="compositionally biased region" description="Basic and acidic residues" evidence="1">
    <location>
        <begin position="404"/>
        <end position="438"/>
    </location>
</feature>
<organism evidence="2">
    <name type="scientific">mine drainage metagenome</name>
    <dbReference type="NCBI Taxonomy" id="410659"/>
    <lineage>
        <taxon>unclassified sequences</taxon>
        <taxon>metagenomes</taxon>
        <taxon>ecological metagenomes</taxon>
    </lineage>
</organism>
<name>A0A1J5PXD5_9ZZZZ</name>
<protein>
    <submittedName>
        <fullName evidence="2">Uncharacterized protein</fullName>
    </submittedName>
</protein>